<dbReference type="RefSeq" id="WP_046371349.1">
    <property type="nucleotide sequence ID" value="NZ_BBWV01000005.1"/>
</dbReference>
<keyword evidence="3" id="KW-1185">Reference proteome</keyword>
<dbReference type="InterPro" id="IPR022742">
    <property type="entry name" value="Hydrolase_4"/>
</dbReference>
<protein>
    <recommendedName>
        <fullName evidence="1">Serine aminopeptidase S33 domain-containing protein</fullName>
    </recommendedName>
</protein>
<dbReference type="InterPro" id="IPR051044">
    <property type="entry name" value="MAG_DAG_Lipase"/>
</dbReference>
<accession>A0A0E9N692</accession>
<organism evidence="2 3">
    <name type="scientific">Flavihumibacter petaseus NBRC 106054</name>
    <dbReference type="NCBI Taxonomy" id="1220578"/>
    <lineage>
        <taxon>Bacteria</taxon>
        <taxon>Pseudomonadati</taxon>
        <taxon>Bacteroidota</taxon>
        <taxon>Chitinophagia</taxon>
        <taxon>Chitinophagales</taxon>
        <taxon>Chitinophagaceae</taxon>
        <taxon>Flavihumibacter</taxon>
    </lineage>
</organism>
<dbReference type="Pfam" id="PF12146">
    <property type="entry name" value="Hydrolase_4"/>
    <property type="match status" value="1"/>
</dbReference>
<sequence>MKLAQKVALNYFRAKLNLTAVFSRRLAAGMAFDLFCTPFRRKRKHDPPIFKSAEHLHVMVDGCRTAIYRWNAGGVARAMVLHGFESSARNFDRYIALLVKKGYEVIAFDAPAHGASGGKHINLPLYVKAIAAVCGVTGVPDRYLAHSFGGLAIMHYLEQIPRNNDFHVVLIAPATETTTAVRHLFRVLQLDDEVKADFEQIIVEKGGYPSSYYSIPRTLGKVHSSILWVHDEDDDVTPLKDVQPLMNNGSTQISFMITQGLGHRKIYRDNNVVKRCMEFL</sequence>
<feature type="domain" description="Serine aminopeptidase S33" evidence="1">
    <location>
        <begin position="79"/>
        <end position="184"/>
    </location>
</feature>
<evidence type="ECO:0000313" key="3">
    <source>
        <dbReference type="Proteomes" id="UP000033121"/>
    </source>
</evidence>
<dbReference type="OrthoDB" id="9785847at2"/>
<dbReference type="SUPFAM" id="SSF53474">
    <property type="entry name" value="alpha/beta-Hydrolases"/>
    <property type="match status" value="1"/>
</dbReference>
<dbReference type="Gene3D" id="3.40.50.1820">
    <property type="entry name" value="alpha/beta hydrolase"/>
    <property type="match status" value="1"/>
</dbReference>
<gene>
    <name evidence="2" type="ORF">FPE01S_05_00250</name>
</gene>
<name>A0A0E9N692_9BACT</name>
<evidence type="ECO:0000313" key="2">
    <source>
        <dbReference type="EMBL" id="GAO45328.1"/>
    </source>
</evidence>
<comment type="caution">
    <text evidence="2">The sequence shown here is derived from an EMBL/GenBank/DDBJ whole genome shotgun (WGS) entry which is preliminary data.</text>
</comment>
<dbReference type="STRING" id="1220578.FPE01S_05_00250"/>
<dbReference type="AlphaFoldDB" id="A0A0E9N692"/>
<proteinExistence type="predicted"/>
<dbReference type="EMBL" id="BBWV01000005">
    <property type="protein sequence ID" value="GAO45328.1"/>
    <property type="molecule type" value="Genomic_DNA"/>
</dbReference>
<evidence type="ECO:0000259" key="1">
    <source>
        <dbReference type="Pfam" id="PF12146"/>
    </source>
</evidence>
<dbReference type="PANTHER" id="PTHR11614">
    <property type="entry name" value="PHOSPHOLIPASE-RELATED"/>
    <property type="match status" value="1"/>
</dbReference>
<dbReference type="InterPro" id="IPR029058">
    <property type="entry name" value="AB_hydrolase_fold"/>
</dbReference>
<dbReference type="Proteomes" id="UP000033121">
    <property type="component" value="Unassembled WGS sequence"/>
</dbReference>
<reference evidence="2 3" key="1">
    <citation type="submission" date="2015-04" db="EMBL/GenBank/DDBJ databases">
        <title>Whole genome shotgun sequence of Flavihumibacter petaseus NBRC 106054.</title>
        <authorList>
            <person name="Miyazawa S."/>
            <person name="Hosoyama A."/>
            <person name="Hashimoto M."/>
            <person name="Noguchi M."/>
            <person name="Tsuchikane K."/>
            <person name="Ohji S."/>
            <person name="Yamazoe A."/>
            <person name="Ichikawa N."/>
            <person name="Kimura A."/>
            <person name="Fujita N."/>
        </authorList>
    </citation>
    <scope>NUCLEOTIDE SEQUENCE [LARGE SCALE GENOMIC DNA]</scope>
    <source>
        <strain evidence="2 3">NBRC 106054</strain>
    </source>
</reference>